<evidence type="ECO:0000313" key="6">
    <source>
        <dbReference type="Proteomes" id="UP000219621"/>
    </source>
</evidence>
<dbReference type="CDD" id="cd04301">
    <property type="entry name" value="NAT_SF"/>
    <property type="match status" value="1"/>
</dbReference>
<proteinExistence type="predicted"/>
<dbReference type="PROSITE" id="PS51186">
    <property type="entry name" value="GNAT"/>
    <property type="match status" value="1"/>
</dbReference>
<reference evidence="5 6" key="1">
    <citation type="submission" date="2017-09" db="EMBL/GenBank/DDBJ databases">
        <authorList>
            <person name="Ehlers B."/>
            <person name="Leendertz F.H."/>
        </authorList>
    </citation>
    <scope>NUCLEOTIDE SEQUENCE [LARGE SCALE GENOMIC DNA]</scope>
    <source>
        <strain evidence="5 6">USBA 140</strain>
    </source>
</reference>
<dbReference type="Proteomes" id="UP000219621">
    <property type="component" value="Unassembled WGS sequence"/>
</dbReference>
<dbReference type="EMBL" id="OCNJ01000017">
    <property type="protein sequence ID" value="SOE01216.1"/>
    <property type="molecule type" value="Genomic_DNA"/>
</dbReference>
<accession>A0A286H183</accession>
<feature type="domain" description="N-acetyltransferase" evidence="4">
    <location>
        <begin position="1"/>
        <end position="157"/>
    </location>
</feature>
<dbReference type="AlphaFoldDB" id="A0A286H183"/>
<feature type="region of interest" description="Disordered" evidence="3">
    <location>
        <begin position="164"/>
        <end position="198"/>
    </location>
</feature>
<evidence type="ECO:0000256" key="3">
    <source>
        <dbReference type="SAM" id="MobiDB-lite"/>
    </source>
</evidence>
<protein>
    <submittedName>
        <fullName evidence="5">Putative acetyltransferase</fullName>
    </submittedName>
</protein>
<dbReference type="InterPro" id="IPR000182">
    <property type="entry name" value="GNAT_dom"/>
</dbReference>
<keyword evidence="1 5" id="KW-0808">Transferase</keyword>
<evidence type="ECO:0000256" key="2">
    <source>
        <dbReference type="ARBA" id="ARBA00023315"/>
    </source>
</evidence>
<keyword evidence="2" id="KW-0012">Acyltransferase</keyword>
<keyword evidence="6" id="KW-1185">Reference proteome</keyword>
<dbReference type="InterPro" id="IPR050832">
    <property type="entry name" value="Bact_Acetyltransf"/>
</dbReference>
<sequence length="198" mass="21484">MKVRDGTDADGGQVAGLVHHISGEFAGCDLFDRALRDDLRAPGSTFAALRGGFWVAEDDRAGGLAGCVALAATDRPDTFELRHLYVLPQCRGTGVAVRLLALAVRHAREAGAHRIELWADTRLRSGQRFWERHGFVRLPGTRPAGNGEEVRYALMLDRACPPGSALSPSRSWRNPSAPAAPLRCRASHGPRRRPGPLH</sequence>
<gene>
    <name evidence="5" type="ORF">SAMN05421508_1175</name>
</gene>
<evidence type="ECO:0000259" key="4">
    <source>
        <dbReference type="PROSITE" id="PS51186"/>
    </source>
</evidence>
<dbReference type="OrthoDB" id="3389160at2"/>
<dbReference type="SUPFAM" id="SSF55729">
    <property type="entry name" value="Acyl-CoA N-acyltransferases (Nat)"/>
    <property type="match status" value="1"/>
</dbReference>
<dbReference type="Gene3D" id="3.40.630.30">
    <property type="match status" value="1"/>
</dbReference>
<name>A0A286H183_9PROT</name>
<feature type="compositionally biased region" description="Basic residues" evidence="3">
    <location>
        <begin position="185"/>
        <end position="198"/>
    </location>
</feature>
<dbReference type="Pfam" id="PF00583">
    <property type="entry name" value="Acetyltransf_1"/>
    <property type="match status" value="1"/>
</dbReference>
<dbReference type="PANTHER" id="PTHR43877">
    <property type="entry name" value="AMINOALKYLPHOSPHONATE N-ACETYLTRANSFERASE-RELATED-RELATED"/>
    <property type="match status" value="1"/>
</dbReference>
<dbReference type="PANTHER" id="PTHR43877:SF2">
    <property type="entry name" value="AMINOALKYLPHOSPHONATE N-ACETYLTRANSFERASE-RELATED"/>
    <property type="match status" value="1"/>
</dbReference>
<evidence type="ECO:0000313" key="5">
    <source>
        <dbReference type="EMBL" id="SOE01216.1"/>
    </source>
</evidence>
<dbReference type="InterPro" id="IPR016181">
    <property type="entry name" value="Acyl_CoA_acyltransferase"/>
</dbReference>
<evidence type="ECO:0000256" key="1">
    <source>
        <dbReference type="ARBA" id="ARBA00022679"/>
    </source>
</evidence>
<dbReference type="GO" id="GO:0016747">
    <property type="term" value="F:acyltransferase activity, transferring groups other than amino-acyl groups"/>
    <property type="evidence" value="ECO:0007669"/>
    <property type="project" value="InterPro"/>
</dbReference>
<organism evidence="5 6">
    <name type="scientific">Caenispirillum bisanense</name>
    <dbReference type="NCBI Taxonomy" id="414052"/>
    <lineage>
        <taxon>Bacteria</taxon>
        <taxon>Pseudomonadati</taxon>
        <taxon>Pseudomonadota</taxon>
        <taxon>Alphaproteobacteria</taxon>
        <taxon>Rhodospirillales</taxon>
        <taxon>Novispirillaceae</taxon>
        <taxon>Caenispirillum</taxon>
    </lineage>
</organism>